<dbReference type="Gene3D" id="3.40.50.300">
    <property type="entry name" value="P-loop containing nucleotide triphosphate hydrolases"/>
    <property type="match status" value="1"/>
</dbReference>
<dbReference type="Gene3D" id="3.80.10.10">
    <property type="entry name" value="Ribonuclease Inhibitor"/>
    <property type="match status" value="1"/>
</dbReference>
<dbReference type="GO" id="GO:0006952">
    <property type="term" value="P:defense response"/>
    <property type="evidence" value="ECO:0007669"/>
    <property type="project" value="UniProtKB-KW"/>
</dbReference>
<proteinExistence type="predicted"/>
<evidence type="ECO:0000313" key="4">
    <source>
        <dbReference type="Proteomes" id="UP001237642"/>
    </source>
</evidence>
<dbReference type="AlphaFoldDB" id="A0AAD8JCR2"/>
<feature type="coiled-coil region" evidence="1">
    <location>
        <begin position="718"/>
        <end position="750"/>
    </location>
</feature>
<gene>
    <name evidence="3" type="ORF">POM88_000719</name>
</gene>
<dbReference type="EMBL" id="JAUIZM010000001">
    <property type="protein sequence ID" value="KAK1401114.1"/>
    <property type="molecule type" value="Genomic_DNA"/>
</dbReference>
<dbReference type="SUPFAM" id="SSF52540">
    <property type="entry name" value="P-loop containing nucleoside triphosphate hydrolases"/>
    <property type="match status" value="1"/>
</dbReference>
<dbReference type="SUPFAM" id="SSF52058">
    <property type="entry name" value="L domain-like"/>
    <property type="match status" value="1"/>
</dbReference>
<evidence type="ECO:0000259" key="2">
    <source>
        <dbReference type="Pfam" id="PF00931"/>
    </source>
</evidence>
<dbReference type="PRINTS" id="PR00364">
    <property type="entry name" value="DISEASERSIST"/>
</dbReference>
<evidence type="ECO:0000313" key="3">
    <source>
        <dbReference type="EMBL" id="KAK1401114.1"/>
    </source>
</evidence>
<reference evidence="3" key="1">
    <citation type="submission" date="2023-02" db="EMBL/GenBank/DDBJ databases">
        <title>Genome of toxic invasive species Heracleum sosnowskyi carries increased number of genes despite the absence of recent whole-genome duplications.</title>
        <authorList>
            <person name="Schelkunov M."/>
            <person name="Shtratnikova V."/>
            <person name="Makarenko M."/>
            <person name="Klepikova A."/>
            <person name="Omelchenko D."/>
            <person name="Novikova G."/>
            <person name="Obukhova E."/>
            <person name="Bogdanov V."/>
            <person name="Penin A."/>
            <person name="Logacheva M."/>
        </authorList>
    </citation>
    <scope>NUCLEOTIDE SEQUENCE</scope>
    <source>
        <strain evidence="3">Hsosn_3</strain>
        <tissue evidence="3">Leaf</tissue>
    </source>
</reference>
<feature type="domain" description="NB-ARC" evidence="2">
    <location>
        <begin position="316"/>
        <end position="415"/>
    </location>
</feature>
<name>A0AAD8JCR2_9APIA</name>
<dbReference type="GO" id="GO:0043531">
    <property type="term" value="F:ADP binding"/>
    <property type="evidence" value="ECO:0007669"/>
    <property type="project" value="InterPro"/>
</dbReference>
<reference evidence="3" key="2">
    <citation type="submission" date="2023-05" db="EMBL/GenBank/DDBJ databases">
        <authorList>
            <person name="Schelkunov M.I."/>
        </authorList>
    </citation>
    <scope>NUCLEOTIDE SEQUENCE</scope>
    <source>
        <strain evidence="3">Hsosn_3</strain>
        <tissue evidence="3">Leaf</tissue>
    </source>
</reference>
<organism evidence="3 4">
    <name type="scientific">Heracleum sosnowskyi</name>
    <dbReference type="NCBI Taxonomy" id="360622"/>
    <lineage>
        <taxon>Eukaryota</taxon>
        <taxon>Viridiplantae</taxon>
        <taxon>Streptophyta</taxon>
        <taxon>Embryophyta</taxon>
        <taxon>Tracheophyta</taxon>
        <taxon>Spermatophyta</taxon>
        <taxon>Magnoliopsida</taxon>
        <taxon>eudicotyledons</taxon>
        <taxon>Gunneridae</taxon>
        <taxon>Pentapetalae</taxon>
        <taxon>asterids</taxon>
        <taxon>campanulids</taxon>
        <taxon>Apiales</taxon>
        <taxon>Apiaceae</taxon>
        <taxon>Apioideae</taxon>
        <taxon>apioid superclade</taxon>
        <taxon>Tordylieae</taxon>
        <taxon>Tordyliinae</taxon>
        <taxon>Heracleum</taxon>
    </lineage>
</organism>
<evidence type="ECO:0000256" key="1">
    <source>
        <dbReference type="SAM" id="Coils"/>
    </source>
</evidence>
<dbReference type="InterPro" id="IPR002182">
    <property type="entry name" value="NB-ARC"/>
</dbReference>
<sequence>MSELEAISGQLLTKDKLETIIRRSLHIDELEAIICSSFTEDEYEAIIRRSLTRDKLEAIICSSFTEDEYEVIIRRSLTEDEYGAIIRRSLPREKLEAIIRCSVTEDEYEAIIRRSLPRAISRCSLPRDKYEAIMGLTLTEDEYEAIISLVLTLTKDEYERIISHSCQGTLFVSSSRQSIDKVFDRLRRQVNRLFTNPDWLPIQRSQISFYSQQLSYLHSTLRFLKCSCHEYYAFELLSDPTLNILVGRILDCNQPPDFNLVGDRLAFEVAVVYEPCKQDFGRSSQHFASLFHFDDEKFQEHYEREVFVGFQVEANSLLKQLASISKKKLEIISIVGMAGLGKTTLAQRLYNDPYLVSYFYVRAWVTCSRVYQKRNLLLAILRSVSEVTDEVCRMHDSVLVQNLYRALKGRRYLILRYLEIRFTVGSPPESVSQLRELQTLIMSSKMNMVIPKNMWKMINLRHLCIKSGDNLVNFSNVEKEPSFLENLQTMSLVSPSSPCQQILAKTRNLKKLGLCGPLATETGDLKCPNLGLLMHLETLKLLNTVPLHKAGRLSDSCTFPENLKSLSIANTYLEWKEDWIFEKMPNLEVLKLKLHAFSGSDWETRSKAFPRLKFLKLEELDIMTWTATRNHFPVLRHLQVYRCSYLMEIPEDFGNICTLEAIELDECSDAAANSARDLQKEQESYGNDCLKIFLKPGSTPSQTDAQKGGMLHTLRRYNERLESTMPEEEHEAQEEEVQDEECQKVQIEDLKSEYIKILGNALGGLDLEELQQLELLSKNIVC</sequence>
<comment type="caution">
    <text evidence="3">The sequence shown here is derived from an EMBL/GenBank/DDBJ whole genome shotgun (WGS) entry which is preliminary data.</text>
</comment>
<accession>A0AAD8JCR2</accession>
<protein>
    <recommendedName>
        <fullName evidence="2">NB-ARC domain-containing protein</fullName>
    </recommendedName>
</protein>
<dbReference type="Pfam" id="PF00931">
    <property type="entry name" value="NB-ARC"/>
    <property type="match status" value="1"/>
</dbReference>
<keyword evidence="4" id="KW-1185">Reference proteome</keyword>
<dbReference type="PANTHER" id="PTHR15140:SF37">
    <property type="entry name" value="UBIQUITIN-LIKE DOMAIN-CONTAINING PROTEIN"/>
    <property type="match status" value="1"/>
</dbReference>
<dbReference type="Proteomes" id="UP001237642">
    <property type="component" value="Unassembled WGS sequence"/>
</dbReference>
<dbReference type="InterPro" id="IPR027417">
    <property type="entry name" value="P-loop_NTPase"/>
</dbReference>
<dbReference type="PANTHER" id="PTHR15140">
    <property type="entry name" value="TUBULIN-SPECIFIC CHAPERONE E"/>
    <property type="match status" value="1"/>
</dbReference>
<dbReference type="InterPro" id="IPR032675">
    <property type="entry name" value="LRR_dom_sf"/>
</dbReference>
<keyword evidence="1" id="KW-0175">Coiled coil</keyword>